<reference evidence="2" key="1">
    <citation type="submission" date="2021-06" db="EMBL/GenBank/DDBJ databases">
        <authorList>
            <person name="Kallberg Y."/>
            <person name="Tangrot J."/>
            <person name="Rosling A."/>
        </authorList>
    </citation>
    <scope>NUCLEOTIDE SEQUENCE</scope>
    <source>
        <strain evidence="2">CL551</strain>
    </source>
</reference>
<accession>A0A9N9IX33</accession>
<comment type="caution">
    <text evidence="2">The sequence shown here is derived from an EMBL/GenBank/DDBJ whole genome shotgun (WGS) entry which is preliminary data.</text>
</comment>
<name>A0A9N9IX33_9GLOM</name>
<dbReference type="AlphaFoldDB" id="A0A9N9IX33"/>
<feature type="region of interest" description="Disordered" evidence="1">
    <location>
        <begin position="1"/>
        <end position="24"/>
    </location>
</feature>
<protein>
    <submittedName>
        <fullName evidence="2">10878_t:CDS:1</fullName>
    </submittedName>
</protein>
<organism evidence="2 3">
    <name type="scientific">Acaulospora morrowiae</name>
    <dbReference type="NCBI Taxonomy" id="94023"/>
    <lineage>
        <taxon>Eukaryota</taxon>
        <taxon>Fungi</taxon>
        <taxon>Fungi incertae sedis</taxon>
        <taxon>Mucoromycota</taxon>
        <taxon>Glomeromycotina</taxon>
        <taxon>Glomeromycetes</taxon>
        <taxon>Diversisporales</taxon>
        <taxon>Acaulosporaceae</taxon>
        <taxon>Acaulospora</taxon>
    </lineage>
</organism>
<dbReference type="OrthoDB" id="2345505at2759"/>
<feature type="compositionally biased region" description="Polar residues" evidence="1">
    <location>
        <begin position="1"/>
        <end position="21"/>
    </location>
</feature>
<gene>
    <name evidence="2" type="ORF">AMORRO_LOCUS15558</name>
</gene>
<evidence type="ECO:0000313" key="3">
    <source>
        <dbReference type="Proteomes" id="UP000789342"/>
    </source>
</evidence>
<dbReference type="Proteomes" id="UP000789342">
    <property type="component" value="Unassembled WGS sequence"/>
</dbReference>
<evidence type="ECO:0000256" key="1">
    <source>
        <dbReference type="SAM" id="MobiDB-lite"/>
    </source>
</evidence>
<keyword evidence="3" id="KW-1185">Reference proteome</keyword>
<evidence type="ECO:0000313" key="2">
    <source>
        <dbReference type="EMBL" id="CAG8755243.1"/>
    </source>
</evidence>
<proteinExistence type="predicted"/>
<sequence>MNNQQDKQSICNENSQSSSDNEGTKDFGTCVKCQQPNTGHKWCKPYNVKRFEYEQKDLTSGDKDVDEFIREIQVNANESKEFIEYISYDKFKEVEKVADGGFGIVFKAIWKEGYIE</sequence>
<dbReference type="EMBL" id="CAJVPV010037583">
    <property type="protein sequence ID" value="CAG8755243.1"/>
    <property type="molecule type" value="Genomic_DNA"/>
</dbReference>